<name>A0ABD2N374_9CUCU</name>
<dbReference type="Proteomes" id="UP001516400">
    <property type="component" value="Unassembled WGS sequence"/>
</dbReference>
<dbReference type="EMBL" id="JABFTP020000062">
    <property type="protein sequence ID" value="KAL3273104.1"/>
    <property type="molecule type" value="Genomic_DNA"/>
</dbReference>
<reference evidence="1 2" key="1">
    <citation type="journal article" date="2021" name="BMC Biol.">
        <title>Horizontally acquired antibacterial genes associated with adaptive radiation of ladybird beetles.</title>
        <authorList>
            <person name="Li H.S."/>
            <person name="Tang X.F."/>
            <person name="Huang Y.H."/>
            <person name="Xu Z.Y."/>
            <person name="Chen M.L."/>
            <person name="Du X.Y."/>
            <person name="Qiu B.Y."/>
            <person name="Chen P.T."/>
            <person name="Zhang W."/>
            <person name="Slipinski A."/>
            <person name="Escalona H.E."/>
            <person name="Waterhouse R.M."/>
            <person name="Zwick A."/>
            <person name="Pang H."/>
        </authorList>
    </citation>
    <scope>NUCLEOTIDE SEQUENCE [LARGE SCALE GENOMIC DNA]</scope>
    <source>
        <strain evidence="1">SYSU2018</strain>
    </source>
</reference>
<protein>
    <submittedName>
        <fullName evidence="1">Uncharacterized protein</fullName>
    </submittedName>
</protein>
<dbReference type="InterPro" id="IPR029058">
    <property type="entry name" value="AB_hydrolase_fold"/>
</dbReference>
<proteinExistence type="predicted"/>
<evidence type="ECO:0000313" key="1">
    <source>
        <dbReference type="EMBL" id="KAL3273104.1"/>
    </source>
</evidence>
<dbReference type="AlphaFoldDB" id="A0ABD2N374"/>
<dbReference type="SUPFAM" id="SSF53474">
    <property type="entry name" value="alpha/beta-Hydrolases"/>
    <property type="match status" value="1"/>
</dbReference>
<dbReference type="PANTHER" id="PTHR11005">
    <property type="entry name" value="LYSOSOMAL ACID LIPASE-RELATED"/>
    <property type="match status" value="1"/>
</dbReference>
<organism evidence="1 2">
    <name type="scientific">Cryptolaemus montrouzieri</name>
    <dbReference type="NCBI Taxonomy" id="559131"/>
    <lineage>
        <taxon>Eukaryota</taxon>
        <taxon>Metazoa</taxon>
        <taxon>Ecdysozoa</taxon>
        <taxon>Arthropoda</taxon>
        <taxon>Hexapoda</taxon>
        <taxon>Insecta</taxon>
        <taxon>Pterygota</taxon>
        <taxon>Neoptera</taxon>
        <taxon>Endopterygota</taxon>
        <taxon>Coleoptera</taxon>
        <taxon>Polyphaga</taxon>
        <taxon>Cucujiformia</taxon>
        <taxon>Coccinelloidea</taxon>
        <taxon>Coccinellidae</taxon>
        <taxon>Scymninae</taxon>
        <taxon>Scymnini</taxon>
        <taxon>Cryptolaemus</taxon>
    </lineage>
</organism>
<accession>A0ABD2N374</accession>
<keyword evidence="2" id="KW-1185">Reference proteome</keyword>
<dbReference type="Gene3D" id="3.40.50.1820">
    <property type="entry name" value="alpha/beta hydrolase"/>
    <property type="match status" value="1"/>
</dbReference>
<evidence type="ECO:0000313" key="2">
    <source>
        <dbReference type="Proteomes" id="UP001516400"/>
    </source>
</evidence>
<gene>
    <name evidence="1" type="ORF">HHI36_014558</name>
</gene>
<comment type="caution">
    <text evidence="1">The sequence shown here is derived from an EMBL/GenBank/DDBJ whole genome shotgun (WGS) entry which is preliminary data.</text>
</comment>
<sequence length="228" mass="26413">MASMRPEYQQKVALASLLAPGGYERHFTNPFITPFIVRHKELTKLANTFNIYELPPYRMKYNELILSACTTALFNDICSSIYHMVSGGDSGELNNKILPIMFKYLPTVSVKQLLHFAQVIDSGHMRQWDYGRKKNMEVYGQPEPPDYPVENISVPTAMYYSLADNLAFAKDIEDICDTIQNCIRKFLMPNKKWTHMDFLASKNLEHELNEPLLEFIQEFENAKKPDNF</sequence>